<proteinExistence type="predicted"/>
<keyword evidence="2" id="KW-1185">Reference proteome</keyword>
<protein>
    <submittedName>
        <fullName evidence="1">Uncharacterized protein</fullName>
    </submittedName>
</protein>
<dbReference type="Proteomes" id="UP001061862">
    <property type="component" value="Chromosome"/>
</dbReference>
<accession>A0ABY6CIB7</accession>
<gene>
    <name evidence="1" type="ORF">N8A98_06985</name>
</gene>
<sequence length="131" mass="14832">MSTIKVGDTVKVLAHRNAYDEDISTWRSFPFTIGENFVVGVVQDDDHGYPCDLVFPVGEGSEFWRSDDLEIVQSAHVPTQVERIRHYRESLEIGLLQARRIVAREDMLAAIDAAHSIDDVKAILRQIVQQP</sequence>
<evidence type="ECO:0000313" key="1">
    <source>
        <dbReference type="EMBL" id="UXN70926.1"/>
    </source>
</evidence>
<reference evidence="1 2" key="1">
    <citation type="submission" date="2022-09" db="EMBL/GenBank/DDBJ databases">
        <title>Interaction between co-microsymbionts with complementary sets of symbiotic genes in legume-rhizobium systems.</title>
        <authorList>
            <person name="Safronova V."/>
            <person name="Sazanova A."/>
            <person name="Afonin A."/>
            <person name="Chirak E."/>
        </authorList>
    </citation>
    <scope>NUCLEOTIDE SEQUENCE [LARGE SCALE GENOMIC DNA]</scope>
    <source>
        <strain evidence="1 2">A18/4-1</strain>
    </source>
</reference>
<name>A0ABY6CIB7_9HYPH</name>
<dbReference type="RefSeq" id="WP_262170222.1">
    <property type="nucleotide sequence ID" value="NZ_CP104965.1"/>
</dbReference>
<dbReference type="EMBL" id="CP104965">
    <property type="protein sequence ID" value="UXN70926.1"/>
    <property type="molecule type" value="Genomic_DNA"/>
</dbReference>
<evidence type="ECO:0000313" key="2">
    <source>
        <dbReference type="Proteomes" id="UP001061862"/>
    </source>
</evidence>
<organism evidence="1 2">
    <name type="scientific">Devosia neptuniae</name>
    <dbReference type="NCBI Taxonomy" id="191302"/>
    <lineage>
        <taxon>Bacteria</taxon>
        <taxon>Pseudomonadati</taxon>
        <taxon>Pseudomonadota</taxon>
        <taxon>Alphaproteobacteria</taxon>
        <taxon>Hyphomicrobiales</taxon>
        <taxon>Devosiaceae</taxon>
        <taxon>Devosia</taxon>
    </lineage>
</organism>